<keyword evidence="1" id="KW-0456">Lyase</keyword>
<dbReference type="InterPro" id="IPR032465">
    <property type="entry name" value="ACMSD"/>
</dbReference>
<dbReference type="Proteomes" id="UP000193040">
    <property type="component" value="Unassembled WGS sequence"/>
</dbReference>
<dbReference type="SUPFAM" id="SSF51556">
    <property type="entry name" value="Metallo-dependent hydrolases"/>
    <property type="match status" value="1"/>
</dbReference>
<dbReference type="GO" id="GO:0016787">
    <property type="term" value="F:hydrolase activity"/>
    <property type="evidence" value="ECO:0007669"/>
    <property type="project" value="InterPro"/>
</dbReference>
<dbReference type="STRING" id="1784.VC42_02560"/>
<protein>
    <recommendedName>
        <fullName evidence="2">Amidohydrolase-related domain-containing protein</fullName>
    </recommendedName>
</protein>
<dbReference type="InterPro" id="IPR032466">
    <property type="entry name" value="Metal_Hydrolase"/>
</dbReference>
<evidence type="ECO:0000313" key="3">
    <source>
        <dbReference type="EMBL" id="ORJ58823.1"/>
    </source>
</evidence>
<name>A0A1X0Y100_MYCSI</name>
<evidence type="ECO:0000256" key="1">
    <source>
        <dbReference type="ARBA" id="ARBA00023239"/>
    </source>
</evidence>
<reference evidence="3 4" key="1">
    <citation type="submission" date="2017-03" db="EMBL/GenBank/DDBJ databases">
        <title>Genomic insights into Mycobacterium simiae human colonization.</title>
        <authorList>
            <person name="Steffani J.L."/>
            <person name="Brunck M.E."/>
            <person name="Cruz E."/>
            <person name="Montiel R."/>
            <person name="Barona F."/>
        </authorList>
    </citation>
    <scope>NUCLEOTIDE SEQUENCE [LARGE SCALE GENOMIC DNA]</scope>
    <source>
        <strain evidence="3 4">MsiGto</strain>
    </source>
</reference>
<dbReference type="AlphaFoldDB" id="A0A1X0Y100"/>
<dbReference type="GO" id="GO:0005737">
    <property type="term" value="C:cytoplasm"/>
    <property type="evidence" value="ECO:0007669"/>
    <property type="project" value="TreeGrafter"/>
</dbReference>
<proteinExistence type="predicted"/>
<dbReference type="Pfam" id="PF04909">
    <property type="entry name" value="Amidohydro_2"/>
    <property type="match status" value="1"/>
</dbReference>
<dbReference type="EMBL" id="MZZM01000022">
    <property type="protein sequence ID" value="ORJ58823.1"/>
    <property type="molecule type" value="Genomic_DNA"/>
</dbReference>
<accession>A0A1X0Y100</accession>
<dbReference type="PANTHER" id="PTHR21240:SF28">
    <property type="entry name" value="ISO-OROTATE DECARBOXYLASE (EUROFUNG)"/>
    <property type="match status" value="1"/>
</dbReference>
<evidence type="ECO:0000313" key="4">
    <source>
        <dbReference type="Proteomes" id="UP000193040"/>
    </source>
</evidence>
<keyword evidence="4" id="KW-1185">Reference proteome</keyword>
<dbReference type="Gene3D" id="3.20.20.140">
    <property type="entry name" value="Metal-dependent hydrolases"/>
    <property type="match status" value="1"/>
</dbReference>
<dbReference type="RefSeq" id="WP_084951829.1">
    <property type="nucleotide sequence ID" value="NZ_MZZM01000022.1"/>
</dbReference>
<dbReference type="PANTHER" id="PTHR21240">
    <property type="entry name" value="2-AMINO-3-CARBOXYLMUCONATE-6-SEMIALDEHYDE DECARBOXYLASE"/>
    <property type="match status" value="1"/>
</dbReference>
<feature type="domain" description="Amidohydrolase-related" evidence="2">
    <location>
        <begin position="9"/>
        <end position="383"/>
    </location>
</feature>
<dbReference type="GO" id="GO:0019748">
    <property type="term" value="P:secondary metabolic process"/>
    <property type="evidence" value="ECO:0007669"/>
    <property type="project" value="TreeGrafter"/>
</dbReference>
<gene>
    <name evidence="3" type="ORF">B5M45_16880</name>
</gene>
<organism evidence="3 4">
    <name type="scientific">Mycobacterium simiae</name>
    <name type="common">Mycobacterium habana</name>
    <dbReference type="NCBI Taxonomy" id="1784"/>
    <lineage>
        <taxon>Bacteria</taxon>
        <taxon>Bacillati</taxon>
        <taxon>Actinomycetota</taxon>
        <taxon>Actinomycetes</taxon>
        <taxon>Mycobacteriales</taxon>
        <taxon>Mycobacteriaceae</taxon>
        <taxon>Mycobacterium</taxon>
        <taxon>Mycobacterium simiae complex</taxon>
    </lineage>
</organism>
<sequence length="386" mass="43235">MVLESYAVIDVDTHITEPPDVWTARMPSKYGDQIPHIERIDGWDMWVINGEPFARPGNTAMAGYDGTLPDGPATYADMHPAAWDPVARVAFMDEQNIRAHVLYPNLGGFGAAAWLERGDPEFALDCVKAFNDFQTDFASVAPNRLLPIVSVPFWDIDASVAEVERALNNGHRGVNFCNDPRVHGQPALWDRHWDPVWSIARDAEVPVNFHIGGGRIAEQIFNGVEMGFRANFSRMSSLLWADNMRCISDLIHGGVCHRFPDVKFVSVESGVGMIPAALEAFDWQWRNGGVIDEHPEYDLLPSEYFRRQIFGCFWYEQAVLIPALLAYPENMLFETDFPHPTCQHPGPKTPATGPAQYVTESMASLPHDILRKVLSDNAAKLYKIAL</sequence>
<dbReference type="InterPro" id="IPR006680">
    <property type="entry name" value="Amidohydro-rel"/>
</dbReference>
<evidence type="ECO:0000259" key="2">
    <source>
        <dbReference type="Pfam" id="PF04909"/>
    </source>
</evidence>
<dbReference type="GO" id="GO:0016831">
    <property type="term" value="F:carboxy-lyase activity"/>
    <property type="evidence" value="ECO:0007669"/>
    <property type="project" value="InterPro"/>
</dbReference>
<comment type="caution">
    <text evidence="3">The sequence shown here is derived from an EMBL/GenBank/DDBJ whole genome shotgun (WGS) entry which is preliminary data.</text>
</comment>